<keyword evidence="1" id="KW-0472">Membrane</keyword>
<dbReference type="EMBL" id="CP111024">
    <property type="protein sequence ID" value="WAR24406.1"/>
    <property type="molecule type" value="Genomic_DNA"/>
</dbReference>
<evidence type="ECO:0000256" key="1">
    <source>
        <dbReference type="SAM" id="Phobius"/>
    </source>
</evidence>
<evidence type="ECO:0000313" key="3">
    <source>
        <dbReference type="Proteomes" id="UP001164746"/>
    </source>
</evidence>
<accession>A0ABY7FU79</accession>
<sequence length="220" mass="25221">MFKMSKDLPRLSGETLDLWRWFTVFILIISVNIVIGNNYYVNQQFIVSKLEYPSNCTDADSVPRKHGENWTSSAGSCDVRICQDVEILKWQINHDCPPEIDFLDVDNCYYKGNSSLQFPACCPILYCTPRDDENVTTAPDIQVGACVDLSPVAACTFWKEMSNCSDSSDGLIQRLYNFTVEFCMATYFADQMNTDKRIWKRCAIFTSIVLQSWEMNSIQL</sequence>
<protein>
    <recommendedName>
        <fullName evidence="4">Single domain-containing protein</fullName>
    </recommendedName>
</protein>
<name>A0ABY7FU79_MYAAR</name>
<keyword evidence="3" id="KW-1185">Reference proteome</keyword>
<keyword evidence="1" id="KW-1133">Transmembrane helix</keyword>
<evidence type="ECO:0000313" key="2">
    <source>
        <dbReference type="EMBL" id="WAR24406.1"/>
    </source>
</evidence>
<dbReference type="Proteomes" id="UP001164746">
    <property type="component" value="Chromosome 13"/>
</dbReference>
<keyword evidence="1" id="KW-0812">Transmembrane</keyword>
<evidence type="ECO:0008006" key="4">
    <source>
        <dbReference type="Google" id="ProtNLM"/>
    </source>
</evidence>
<proteinExistence type="predicted"/>
<organism evidence="2 3">
    <name type="scientific">Mya arenaria</name>
    <name type="common">Soft-shell clam</name>
    <dbReference type="NCBI Taxonomy" id="6604"/>
    <lineage>
        <taxon>Eukaryota</taxon>
        <taxon>Metazoa</taxon>
        <taxon>Spiralia</taxon>
        <taxon>Lophotrochozoa</taxon>
        <taxon>Mollusca</taxon>
        <taxon>Bivalvia</taxon>
        <taxon>Autobranchia</taxon>
        <taxon>Heteroconchia</taxon>
        <taxon>Euheterodonta</taxon>
        <taxon>Imparidentia</taxon>
        <taxon>Neoheterodontei</taxon>
        <taxon>Myida</taxon>
        <taxon>Myoidea</taxon>
        <taxon>Myidae</taxon>
        <taxon>Mya</taxon>
    </lineage>
</organism>
<reference evidence="2" key="1">
    <citation type="submission" date="2022-11" db="EMBL/GenBank/DDBJ databases">
        <title>Centuries of genome instability and evolution in soft-shell clam transmissible cancer (bioRxiv).</title>
        <authorList>
            <person name="Hart S.F.M."/>
            <person name="Yonemitsu M.A."/>
            <person name="Giersch R.M."/>
            <person name="Beal B.F."/>
            <person name="Arriagada G."/>
            <person name="Davis B.W."/>
            <person name="Ostrander E.A."/>
            <person name="Goff S.P."/>
            <person name="Metzger M.J."/>
        </authorList>
    </citation>
    <scope>NUCLEOTIDE SEQUENCE</scope>
    <source>
        <strain evidence="2">MELC-2E11</strain>
        <tissue evidence="2">Siphon/mantle</tissue>
    </source>
</reference>
<feature type="transmembrane region" description="Helical" evidence="1">
    <location>
        <begin position="21"/>
        <end position="41"/>
    </location>
</feature>
<gene>
    <name evidence="2" type="ORF">MAR_038075</name>
</gene>